<name>A0A6B0UVS0_IXORI</name>
<organism evidence="1">
    <name type="scientific">Ixodes ricinus</name>
    <name type="common">Common tick</name>
    <name type="synonym">Acarus ricinus</name>
    <dbReference type="NCBI Taxonomy" id="34613"/>
    <lineage>
        <taxon>Eukaryota</taxon>
        <taxon>Metazoa</taxon>
        <taxon>Ecdysozoa</taxon>
        <taxon>Arthropoda</taxon>
        <taxon>Chelicerata</taxon>
        <taxon>Arachnida</taxon>
        <taxon>Acari</taxon>
        <taxon>Parasitiformes</taxon>
        <taxon>Ixodida</taxon>
        <taxon>Ixodoidea</taxon>
        <taxon>Ixodidae</taxon>
        <taxon>Ixodinae</taxon>
        <taxon>Ixodes</taxon>
    </lineage>
</organism>
<reference evidence="1" key="1">
    <citation type="submission" date="2019-12" db="EMBL/GenBank/DDBJ databases">
        <title>An insight into the sialome of adult female Ixodes ricinus ticks feeding for 6 days.</title>
        <authorList>
            <person name="Perner J."/>
            <person name="Ribeiro J.M.C."/>
        </authorList>
    </citation>
    <scope>NUCLEOTIDE SEQUENCE</scope>
    <source>
        <strain evidence="1">Semi-engorged</strain>
        <tissue evidence="1">Salivary glands</tissue>
    </source>
</reference>
<dbReference type="AlphaFoldDB" id="A0A6B0UVS0"/>
<protein>
    <submittedName>
        <fullName evidence="1">Uncharacterized protein</fullName>
    </submittedName>
</protein>
<accession>A0A6B0UVS0</accession>
<dbReference type="EMBL" id="GIFC01011806">
    <property type="protein sequence ID" value="MXU93889.1"/>
    <property type="molecule type" value="Transcribed_RNA"/>
</dbReference>
<evidence type="ECO:0000313" key="1">
    <source>
        <dbReference type="EMBL" id="MXU93889.1"/>
    </source>
</evidence>
<proteinExistence type="predicted"/>
<sequence>MFDPTKHSLQNSGVFFSVQFLRCYDLLPTEQAVGHPVGVYPNFHGCAPSTLEVIIRISLFTMTNSLNTAYVSQLQTRNNCLRCAFVALKLEHAKSTSKLRVNTPHAYCTVSHFLSLSLSSSLLLPLSSVCSTSVMCKYIFCKVAEKKKKSVIA</sequence>